<gene>
    <name evidence="5" type="ORF">METZ01_LOCUS136976</name>
</gene>
<evidence type="ECO:0000256" key="2">
    <source>
        <dbReference type="ARBA" id="ARBA00022980"/>
    </source>
</evidence>
<feature type="compositionally biased region" description="Basic and acidic residues" evidence="4">
    <location>
        <begin position="269"/>
        <end position="282"/>
    </location>
</feature>
<dbReference type="NCBIfam" id="TIGR01011">
    <property type="entry name" value="rpsB_bact"/>
    <property type="match status" value="1"/>
</dbReference>
<protein>
    <recommendedName>
        <fullName evidence="6">30S ribosomal protein S2</fullName>
    </recommendedName>
</protein>
<dbReference type="InterPro" id="IPR005706">
    <property type="entry name" value="Ribosomal_uS2_bac/mit/plastid"/>
</dbReference>
<name>A0A381Z5G7_9ZZZZ</name>
<feature type="compositionally biased region" description="Pro residues" evidence="4">
    <location>
        <begin position="292"/>
        <end position="301"/>
    </location>
</feature>
<dbReference type="HAMAP" id="MF_00291_B">
    <property type="entry name" value="Ribosomal_uS2_B"/>
    <property type="match status" value="1"/>
</dbReference>
<dbReference type="AlphaFoldDB" id="A0A381Z5G7"/>
<dbReference type="PANTHER" id="PTHR12534">
    <property type="entry name" value="30S RIBOSOMAL PROTEIN S2 PROKARYOTIC AND ORGANELLAR"/>
    <property type="match status" value="1"/>
</dbReference>
<dbReference type="EMBL" id="UINC01019908">
    <property type="protein sequence ID" value="SVA84122.1"/>
    <property type="molecule type" value="Genomic_DNA"/>
</dbReference>
<dbReference type="PROSITE" id="PS00962">
    <property type="entry name" value="RIBOSOMAL_S2_1"/>
    <property type="match status" value="1"/>
</dbReference>
<dbReference type="PRINTS" id="PR00395">
    <property type="entry name" value="RIBOSOMALS2"/>
</dbReference>
<dbReference type="InterPro" id="IPR001865">
    <property type="entry name" value="Ribosomal_uS2"/>
</dbReference>
<reference evidence="5" key="1">
    <citation type="submission" date="2018-05" db="EMBL/GenBank/DDBJ databases">
        <authorList>
            <person name="Lanie J.A."/>
            <person name="Ng W.-L."/>
            <person name="Kazmierczak K.M."/>
            <person name="Andrzejewski T.M."/>
            <person name="Davidsen T.M."/>
            <person name="Wayne K.J."/>
            <person name="Tettelin H."/>
            <person name="Glass J.I."/>
            <person name="Rusch D."/>
            <person name="Podicherti R."/>
            <person name="Tsui H.-C.T."/>
            <person name="Winkler M.E."/>
        </authorList>
    </citation>
    <scope>NUCLEOTIDE SEQUENCE</scope>
</reference>
<keyword evidence="2" id="KW-0689">Ribosomal protein</keyword>
<dbReference type="Gene3D" id="3.40.50.10490">
    <property type="entry name" value="Glucose-6-phosphate isomerase like protein, domain 1"/>
    <property type="match status" value="1"/>
</dbReference>
<keyword evidence="3" id="KW-0687">Ribonucleoprotein</keyword>
<dbReference type="GO" id="GO:0003735">
    <property type="term" value="F:structural constituent of ribosome"/>
    <property type="evidence" value="ECO:0007669"/>
    <property type="project" value="InterPro"/>
</dbReference>
<evidence type="ECO:0000256" key="4">
    <source>
        <dbReference type="SAM" id="MobiDB-lite"/>
    </source>
</evidence>
<proteinExistence type="inferred from homology"/>
<dbReference type="Gene3D" id="1.10.287.610">
    <property type="entry name" value="Helix hairpin bin"/>
    <property type="match status" value="1"/>
</dbReference>
<dbReference type="SUPFAM" id="SSF52313">
    <property type="entry name" value="Ribosomal protein S2"/>
    <property type="match status" value="1"/>
</dbReference>
<evidence type="ECO:0000313" key="5">
    <source>
        <dbReference type="EMBL" id="SVA84122.1"/>
    </source>
</evidence>
<evidence type="ECO:0000256" key="1">
    <source>
        <dbReference type="ARBA" id="ARBA00006242"/>
    </source>
</evidence>
<organism evidence="5">
    <name type="scientific">marine metagenome</name>
    <dbReference type="NCBI Taxonomy" id="408172"/>
    <lineage>
        <taxon>unclassified sequences</taxon>
        <taxon>metagenomes</taxon>
        <taxon>ecological metagenomes</taxon>
    </lineage>
</organism>
<sequence>MVQTTEQTPAGATESITMKMLLESGVHFGHQTRRWDPRMRPYIFTERNGIHILDLSKSIGYLEDAAQAVKDIVTNEGDILFVGTKKQAQIAIEEEATRCSMPFVNQRWLGGTLTNFQTIRKRVDHMIDLEKRKEAGYFQALSKKDSLKLEEKLQKLQKYFRGIRDMRKIPAALFVIDLPKEEICVAEARKLGVKIVAIVDSDCNPEQIDHFIPGNDDAIRSIRLITSHMASAAIEANEERRALAAEEDPSLVEQDEVQPIAVEEDTAGEQDRKIDATEEKQHTITLEETPAAPEPSPPNES</sequence>
<dbReference type="GO" id="GO:0006412">
    <property type="term" value="P:translation"/>
    <property type="evidence" value="ECO:0007669"/>
    <property type="project" value="InterPro"/>
</dbReference>
<dbReference type="InterPro" id="IPR018130">
    <property type="entry name" value="Ribosomal_uS2_CS"/>
</dbReference>
<dbReference type="FunFam" id="1.10.287.610:FF:000001">
    <property type="entry name" value="30S ribosomal protein S2"/>
    <property type="match status" value="1"/>
</dbReference>
<dbReference type="PANTHER" id="PTHR12534:SF0">
    <property type="entry name" value="SMALL RIBOSOMAL SUBUNIT PROTEIN US2M"/>
    <property type="match status" value="1"/>
</dbReference>
<dbReference type="CDD" id="cd01425">
    <property type="entry name" value="RPS2"/>
    <property type="match status" value="1"/>
</dbReference>
<feature type="compositionally biased region" description="Acidic residues" evidence="4">
    <location>
        <begin position="245"/>
        <end position="268"/>
    </location>
</feature>
<dbReference type="Pfam" id="PF00318">
    <property type="entry name" value="Ribosomal_S2"/>
    <property type="match status" value="1"/>
</dbReference>
<evidence type="ECO:0000256" key="3">
    <source>
        <dbReference type="ARBA" id="ARBA00023274"/>
    </source>
</evidence>
<dbReference type="InterPro" id="IPR023591">
    <property type="entry name" value="Ribosomal_uS2_flav_dom_sf"/>
</dbReference>
<feature type="region of interest" description="Disordered" evidence="4">
    <location>
        <begin position="245"/>
        <end position="301"/>
    </location>
</feature>
<comment type="similarity">
    <text evidence="1">Belongs to the universal ribosomal protein uS2 family.</text>
</comment>
<accession>A0A381Z5G7</accession>
<evidence type="ECO:0008006" key="6">
    <source>
        <dbReference type="Google" id="ProtNLM"/>
    </source>
</evidence>
<dbReference type="GO" id="GO:0022627">
    <property type="term" value="C:cytosolic small ribosomal subunit"/>
    <property type="evidence" value="ECO:0007669"/>
    <property type="project" value="TreeGrafter"/>
</dbReference>